<name>A0A517XPF6_9BACT</name>
<feature type="chain" id="PRO_5022210217" description="PQQ-binding-like beta-propeller repeat protein" evidence="2">
    <location>
        <begin position="22"/>
        <end position="586"/>
    </location>
</feature>
<dbReference type="EMBL" id="CP036273">
    <property type="protein sequence ID" value="QDU19400.1"/>
    <property type="molecule type" value="Genomic_DNA"/>
</dbReference>
<keyword evidence="2" id="KW-0732">Signal</keyword>
<organism evidence="3 4">
    <name type="scientific">Urbifossiella limnaea</name>
    <dbReference type="NCBI Taxonomy" id="2528023"/>
    <lineage>
        <taxon>Bacteria</taxon>
        <taxon>Pseudomonadati</taxon>
        <taxon>Planctomycetota</taxon>
        <taxon>Planctomycetia</taxon>
        <taxon>Gemmatales</taxon>
        <taxon>Gemmataceae</taxon>
        <taxon>Urbifossiella</taxon>
    </lineage>
</organism>
<dbReference type="SUPFAM" id="SSF63829">
    <property type="entry name" value="Calcium-dependent phosphotriesterase"/>
    <property type="match status" value="1"/>
</dbReference>
<evidence type="ECO:0000313" key="4">
    <source>
        <dbReference type="Proteomes" id="UP000319576"/>
    </source>
</evidence>
<evidence type="ECO:0000256" key="1">
    <source>
        <dbReference type="SAM" id="MobiDB-lite"/>
    </source>
</evidence>
<protein>
    <recommendedName>
        <fullName evidence="5">PQQ-binding-like beta-propeller repeat protein</fullName>
    </recommendedName>
</protein>
<dbReference type="OrthoDB" id="264813at2"/>
<dbReference type="Proteomes" id="UP000319576">
    <property type="component" value="Chromosome"/>
</dbReference>
<dbReference type="AlphaFoldDB" id="A0A517XPF6"/>
<evidence type="ECO:0000256" key="2">
    <source>
        <dbReference type="SAM" id="SignalP"/>
    </source>
</evidence>
<accession>A0A517XPF6</accession>
<reference evidence="3 4" key="1">
    <citation type="submission" date="2019-02" db="EMBL/GenBank/DDBJ databases">
        <title>Deep-cultivation of Planctomycetes and their phenomic and genomic characterization uncovers novel biology.</title>
        <authorList>
            <person name="Wiegand S."/>
            <person name="Jogler M."/>
            <person name="Boedeker C."/>
            <person name="Pinto D."/>
            <person name="Vollmers J."/>
            <person name="Rivas-Marin E."/>
            <person name="Kohn T."/>
            <person name="Peeters S.H."/>
            <person name="Heuer A."/>
            <person name="Rast P."/>
            <person name="Oberbeckmann S."/>
            <person name="Bunk B."/>
            <person name="Jeske O."/>
            <person name="Meyerdierks A."/>
            <person name="Storesund J.E."/>
            <person name="Kallscheuer N."/>
            <person name="Luecker S."/>
            <person name="Lage O.M."/>
            <person name="Pohl T."/>
            <person name="Merkel B.J."/>
            <person name="Hornburger P."/>
            <person name="Mueller R.-W."/>
            <person name="Bruemmer F."/>
            <person name="Labrenz M."/>
            <person name="Spormann A.M."/>
            <person name="Op den Camp H."/>
            <person name="Overmann J."/>
            <person name="Amann R."/>
            <person name="Jetten M.S.M."/>
            <person name="Mascher T."/>
            <person name="Medema M.H."/>
            <person name="Devos D.P."/>
            <person name="Kaster A.-K."/>
            <person name="Ovreas L."/>
            <person name="Rohde M."/>
            <person name="Galperin M.Y."/>
            <person name="Jogler C."/>
        </authorList>
    </citation>
    <scope>NUCLEOTIDE SEQUENCE [LARGE SCALE GENOMIC DNA]</scope>
    <source>
        <strain evidence="3 4">ETA_A1</strain>
    </source>
</reference>
<feature type="signal peptide" evidence="2">
    <location>
        <begin position="1"/>
        <end position="21"/>
    </location>
</feature>
<dbReference type="KEGG" id="uli:ETAA1_13240"/>
<feature type="region of interest" description="Disordered" evidence="1">
    <location>
        <begin position="426"/>
        <end position="447"/>
    </location>
</feature>
<evidence type="ECO:0000313" key="3">
    <source>
        <dbReference type="EMBL" id="QDU19400.1"/>
    </source>
</evidence>
<keyword evidence="4" id="KW-1185">Reference proteome</keyword>
<proteinExistence type="predicted"/>
<gene>
    <name evidence="3" type="ORF">ETAA1_13240</name>
</gene>
<dbReference type="RefSeq" id="WP_145235365.1">
    <property type="nucleotide sequence ID" value="NZ_CP036273.1"/>
</dbReference>
<sequence precursor="true">MPRFPVAAVLLVLAAAGVAQPPDDPADGAATDADVLKAVGLDPADGPGLLGYLKLRTVSQADQGKIDEIIRRFAADKFEDRLAAAAAAEKLGPLAISPLRKAADDKAGDPEIAYRAGLVLKKLQTVDHAKVSAAAVRGVAKLKPAGAAAALLGFLPLADSDAVADDIRAALKGLAVQNGKADPALVAALADATPLRRTAAYLALVEGEPGGKGVRAPDALDAVKAAVRRDADPEAKFRGLWALVHTTRDKEYVPDLIASIPVLPRGRLWQVEDLLLRLAGEHPPGGRFGKDAEALGKARDAWAAWWAKGGVDLTKADLTPRVLGLTDVLVQNPAFGQYTTYTLGPDMKEVWRLKQDQQTMPTDLRWLASGRLLLTEQNYNRVTEREKTGAVVSTYSGNSPPCTAEPLPNGNWLVVARSMVAEVKPGRGGAPTSVVKSFTRPPPPNQPGGMAYDIVTGARLPNGEVVYLTSTIGPNLFRLDENLKQVGTPQTLPRFFNTVMVGIDVTPAGKLLACHQDKVVEYDPADGKAGWKFDTPNPTSVQRLVNGNTLIASVNAGRAVEVTPEREVVWEYRDPTGLAVGRVYRR</sequence>
<evidence type="ECO:0008006" key="5">
    <source>
        <dbReference type="Google" id="ProtNLM"/>
    </source>
</evidence>